<dbReference type="PANTHER" id="PTHR13847:SF287">
    <property type="entry name" value="FAD-DEPENDENT OXIDOREDUCTASE DOMAIN-CONTAINING PROTEIN 1"/>
    <property type="match status" value="1"/>
</dbReference>
<feature type="domain" description="FAD dependent oxidoreductase" evidence="4">
    <location>
        <begin position="87"/>
        <end position="476"/>
    </location>
</feature>
<dbReference type="SUPFAM" id="SSF54373">
    <property type="entry name" value="FAD-linked reductases, C-terminal domain"/>
    <property type="match status" value="1"/>
</dbReference>
<dbReference type="Pfam" id="PF01266">
    <property type="entry name" value="DAO"/>
    <property type="match status" value="1"/>
</dbReference>
<evidence type="ECO:0000256" key="1">
    <source>
        <dbReference type="ARBA" id="ARBA00023002"/>
    </source>
</evidence>
<dbReference type="GO" id="GO:0016491">
    <property type="term" value="F:oxidoreductase activity"/>
    <property type="evidence" value="ECO:0007669"/>
    <property type="project" value="UniProtKB-KW"/>
</dbReference>
<name>A0ABD3HKC9_9MARC</name>
<comment type="function">
    <text evidence="3">Required for the assembly of the mitochondrial membrane respiratory chain NADH dehydrogenase (Complex I). Involved in mid-late stages of complex I assembly.</text>
</comment>
<keyword evidence="1" id="KW-0560">Oxidoreductase</keyword>
<accession>A0ABD3HKC9</accession>
<dbReference type="InterPro" id="IPR006076">
    <property type="entry name" value="FAD-dep_OxRdtase"/>
</dbReference>
<keyword evidence="6" id="KW-1185">Reference proteome</keyword>
<evidence type="ECO:0000313" key="5">
    <source>
        <dbReference type="EMBL" id="KAL3689839.1"/>
    </source>
</evidence>
<protein>
    <recommendedName>
        <fullName evidence="2">FAD-dependent oxidoreductase domain-containing protein 1</fullName>
    </recommendedName>
</protein>
<reference evidence="5 6" key="1">
    <citation type="submission" date="2024-09" db="EMBL/GenBank/DDBJ databases">
        <title>Chromosome-scale assembly of Riccia sorocarpa.</title>
        <authorList>
            <person name="Paukszto L."/>
        </authorList>
    </citation>
    <scope>NUCLEOTIDE SEQUENCE [LARGE SCALE GENOMIC DNA]</scope>
    <source>
        <strain evidence="5">LP-2024</strain>
        <tissue evidence="5">Aerial parts of the thallus</tissue>
    </source>
</reference>
<dbReference type="EMBL" id="JBJQOH010000004">
    <property type="protein sequence ID" value="KAL3689839.1"/>
    <property type="molecule type" value="Genomic_DNA"/>
</dbReference>
<dbReference type="InterPro" id="IPR036188">
    <property type="entry name" value="FAD/NAD-bd_sf"/>
</dbReference>
<dbReference type="AlphaFoldDB" id="A0ABD3HKC9"/>
<dbReference type="SUPFAM" id="SSF51905">
    <property type="entry name" value="FAD/NAD(P)-binding domain"/>
    <property type="match status" value="1"/>
</dbReference>
<evidence type="ECO:0000256" key="2">
    <source>
        <dbReference type="ARBA" id="ARBA00039785"/>
    </source>
</evidence>
<sequence>MECVMNSTIAAVNQGFGSRANKAFSVERSLFHPAPPVFNGREIRIPCKELRGIARVLVPKLQRRGITSRRTRRRSTRASIAAALEYDVVIVGAGVVGTATAHHILTTTTLSVALIDAKLPCSGATGAGQGYIWMAHRKPGTAGWALAKHGKSLWETFAQELQENGENVLTSLGLRHTGSLLVASTDDQTRSLRNWIQDLLQAGIPSTYWTPEEVVHKEPSLASGCVAGAAYFHEDFQIDAALTMDALLKKVREYEAGGRYKELFYSPVQQLLRSPAEGRIVGVEIPAGKVFSRSAVVIATGAWSSGLMNNVSSQWGIPLVPLVKPRKGHLLVIEGPHNIQLTSGIMEVDYLANYYKTRSQGREGAKPTEQSGVSVSMTATLDPNGNLLLGSSREFAGFNVDVEDEVIERMVERAARFLPGVKNMKGKARIGLRPYSSDGRPLIGPVEDVPGLILATGHEGSGLCLALATAELVANMIQEVENPAEFLSFLPCGRLVSALA</sequence>
<dbReference type="PANTHER" id="PTHR13847">
    <property type="entry name" value="SARCOSINE DEHYDROGENASE-RELATED"/>
    <property type="match status" value="1"/>
</dbReference>
<proteinExistence type="predicted"/>
<evidence type="ECO:0000313" key="6">
    <source>
        <dbReference type="Proteomes" id="UP001633002"/>
    </source>
</evidence>
<organism evidence="5 6">
    <name type="scientific">Riccia sorocarpa</name>
    <dbReference type="NCBI Taxonomy" id="122646"/>
    <lineage>
        <taxon>Eukaryota</taxon>
        <taxon>Viridiplantae</taxon>
        <taxon>Streptophyta</taxon>
        <taxon>Embryophyta</taxon>
        <taxon>Marchantiophyta</taxon>
        <taxon>Marchantiopsida</taxon>
        <taxon>Marchantiidae</taxon>
        <taxon>Marchantiales</taxon>
        <taxon>Ricciaceae</taxon>
        <taxon>Riccia</taxon>
    </lineage>
</organism>
<evidence type="ECO:0000259" key="4">
    <source>
        <dbReference type="Pfam" id="PF01266"/>
    </source>
</evidence>
<dbReference type="Gene3D" id="3.50.50.60">
    <property type="entry name" value="FAD/NAD(P)-binding domain"/>
    <property type="match status" value="1"/>
</dbReference>
<gene>
    <name evidence="5" type="ORF">R1sor_016148</name>
</gene>
<evidence type="ECO:0000256" key="3">
    <source>
        <dbReference type="ARBA" id="ARBA00046185"/>
    </source>
</evidence>
<dbReference type="Proteomes" id="UP001633002">
    <property type="component" value="Unassembled WGS sequence"/>
</dbReference>
<comment type="caution">
    <text evidence="5">The sequence shown here is derived from an EMBL/GenBank/DDBJ whole genome shotgun (WGS) entry which is preliminary data.</text>
</comment>
<dbReference type="Gene3D" id="3.30.9.10">
    <property type="entry name" value="D-Amino Acid Oxidase, subunit A, domain 2"/>
    <property type="match status" value="1"/>
</dbReference>